<dbReference type="Proteomes" id="UP000243688">
    <property type="component" value="Unassembled WGS sequence"/>
</dbReference>
<dbReference type="AlphaFoldDB" id="A0A2A6E2U0"/>
<evidence type="ECO:0000313" key="2">
    <source>
        <dbReference type="Proteomes" id="UP000243688"/>
    </source>
</evidence>
<reference evidence="1 2" key="1">
    <citation type="submission" date="2016-12" db="EMBL/GenBank/DDBJ databases">
        <title>Candidatus Reconcilibacillus cellulovorans genome.</title>
        <authorList>
            <person name="Kolinko S."/>
            <person name="Wu Y.-W."/>
            <person name="Tachea F."/>
            <person name="Denzel E."/>
            <person name="Hiras J."/>
            <person name="Baecker N."/>
            <person name="Chan L.J."/>
            <person name="Eichorst S.A."/>
            <person name="Frey D."/>
            <person name="Adams P.D."/>
            <person name="Pray T."/>
            <person name="Tanjore D."/>
            <person name="Petzold C.J."/>
            <person name="Gladden J.M."/>
            <person name="Simmons B.A."/>
            <person name="Singer S.W."/>
        </authorList>
    </citation>
    <scope>NUCLEOTIDE SEQUENCE [LARGE SCALE GENOMIC DNA]</scope>
    <source>
        <strain evidence="1">JTherm</strain>
    </source>
</reference>
<evidence type="ECO:0000313" key="1">
    <source>
        <dbReference type="EMBL" id="PDO11450.1"/>
    </source>
</evidence>
<comment type="caution">
    <text evidence="1">The sequence shown here is derived from an EMBL/GenBank/DDBJ whole genome shotgun (WGS) entry which is preliminary data.</text>
</comment>
<name>A0A2A6E2U0_9BACL</name>
<accession>A0A2A6E2U0</accession>
<dbReference type="EMBL" id="MOXJ01000002">
    <property type="protein sequence ID" value="PDO11450.1"/>
    <property type="molecule type" value="Genomic_DNA"/>
</dbReference>
<protein>
    <submittedName>
        <fullName evidence="1">Uncharacterized protein</fullName>
    </submittedName>
</protein>
<gene>
    <name evidence="1" type="ORF">BLM47_01510</name>
</gene>
<organism evidence="1 2">
    <name type="scientific">Candidatus Reconcilbacillus cellulovorans</name>
    <dbReference type="NCBI Taxonomy" id="1906605"/>
    <lineage>
        <taxon>Bacteria</taxon>
        <taxon>Bacillati</taxon>
        <taxon>Bacillota</taxon>
        <taxon>Bacilli</taxon>
        <taxon>Bacillales</taxon>
        <taxon>Paenibacillaceae</taxon>
        <taxon>Candidatus Reconcilbacillus</taxon>
    </lineage>
</organism>
<sequence>MLMGFYLYLSKLNKNHHKDINLPIRFVESNYAIWNNVDELFEYADLVVVGKPLLDIEESAKRTSEIDHRVADFYSLTPFQISQVLKGGHEGPEVTVIQPAAVFFEENGEKFILANEDYTPMIPGLKYILFLKNTNIGAYSIIAINQGKHNVDDRDRYEKDIKRKNKQLSQLHEQVMNKYKDKIKS</sequence>
<proteinExistence type="predicted"/>